<gene>
    <name evidence="3" type="ORF">NG799_04455</name>
</gene>
<keyword evidence="4" id="KW-1185">Reference proteome</keyword>
<evidence type="ECO:0000256" key="1">
    <source>
        <dbReference type="SAM" id="MobiDB-lite"/>
    </source>
</evidence>
<accession>A0ABT2MLG3</accession>
<name>A0ABT2MLG3_9CYAN</name>
<keyword evidence="2" id="KW-1133">Transmembrane helix</keyword>
<evidence type="ECO:0000313" key="3">
    <source>
        <dbReference type="EMBL" id="MCT7965585.1"/>
    </source>
</evidence>
<comment type="caution">
    <text evidence="3">The sequence shown here is derived from an EMBL/GenBank/DDBJ whole genome shotgun (WGS) entry which is preliminary data.</text>
</comment>
<dbReference type="EMBL" id="JAMXFF010000004">
    <property type="protein sequence ID" value="MCT7965585.1"/>
    <property type="molecule type" value="Genomic_DNA"/>
</dbReference>
<feature type="transmembrane region" description="Helical" evidence="2">
    <location>
        <begin position="7"/>
        <end position="27"/>
    </location>
</feature>
<dbReference type="RefSeq" id="WP_368005274.1">
    <property type="nucleotide sequence ID" value="NZ_JAMXFF010000004.1"/>
</dbReference>
<feature type="region of interest" description="Disordered" evidence="1">
    <location>
        <begin position="39"/>
        <end position="64"/>
    </location>
</feature>
<protein>
    <submittedName>
        <fullName evidence="3">Uncharacterized protein</fullName>
    </submittedName>
</protein>
<keyword evidence="2" id="KW-0472">Membrane</keyword>
<proteinExistence type="predicted"/>
<dbReference type="Proteomes" id="UP001525890">
    <property type="component" value="Unassembled WGS sequence"/>
</dbReference>
<sequence>MPSKLEILVNIAITTLIMAASNFSTIGSQIQSIANSSHGGGIIEMEQRQTSSDCPQPDPNFVGN</sequence>
<evidence type="ECO:0000313" key="4">
    <source>
        <dbReference type="Proteomes" id="UP001525890"/>
    </source>
</evidence>
<keyword evidence="2" id="KW-0812">Transmembrane</keyword>
<evidence type="ECO:0000256" key="2">
    <source>
        <dbReference type="SAM" id="Phobius"/>
    </source>
</evidence>
<reference evidence="3 4" key="1">
    <citation type="journal article" date="2022" name="Front. Microbiol.">
        <title>High genomic differentiation and limited gene flow indicate recent cryptic speciation within the genus Laspinema (cyanobacteria).</title>
        <authorList>
            <person name="Stanojkovic A."/>
            <person name="Skoupy S."/>
            <person name="Skaloud P."/>
            <person name="Dvorak P."/>
        </authorList>
    </citation>
    <scope>NUCLEOTIDE SEQUENCE [LARGE SCALE GENOMIC DNA]</scope>
    <source>
        <strain evidence="3 4">D2a</strain>
    </source>
</reference>
<organism evidence="3 4">
    <name type="scientific">Laspinema palackyanum D2a</name>
    <dbReference type="NCBI Taxonomy" id="2953684"/>
    <lineage>
        <taxon>Bacteria</taxon>
        <taxon>Bacillati</taxon>
        <taxon>Cyanobacteriota</taxon>
        <taxon>Cyanophyceae</taxon>
        <taxon>Oscillatoriophycideae</taxon>
        <taxon>Oscillatoriales</taxon>
        <taxon>Laspinemataceae</taxon>
        <taxon>Laspinema</taxon>
        <taxon>Laspinema palackyanum</taxon>
    </lineage>
</organism>